<reference evidence="3" key="2">
    <citation type="submission" date="2018-08" db="UniProtKB">
        <authorList>
            <consortium name="EnsemblPlants"/>
        </authorList>
    </citation>
    <scope>IDENTIFICATION</scope>
    <source>
        <strain evidence="3">Yugu1</strain>
    </source>
</reference>
<dbReference type="PROSITE" id="PS50004">
    <property type="entry name" value="C2"/>
    <property type="match status" value="1"/>
</dbReference>
<dbReference type="PANTHER" id="PTHR32246">
    <property type="entry name" value="INGRESSION PROTEIN FIC1"/>
    <property type="match status" value="1"/>
</dbReference>
<dbReference type="AlphaFoldDB" id="A0A0Q3NBX3"/>
<keyword evidence="4" id="KW-1185">Reference proteome</keyword>
<dbReference type="Proteomes" id="UP000004995">
    <property type="component" value="Unassembled WGS sequence"/>
</dbReference>
<feature type="region of interest" description="Disordered" evidence="1">
    <location>
        <begin position="12"/>
        <end position="62"/>
    </location>
</feature>
<dbReference type="eggNOG" id="ENOG502QV3A">
    <property type="taxonomic scope" value="Eukaryota"/>
</dbReference>
<dbReference type="EnsemblPlants" id="KQK92173">
    <property type="protein sequence ID" value="KQK92173"/>
    <property type="gene ID" value="SETIT_0363341mg"/>
</dbReference>
<dbReference type="ExpressionAtlas" id="A0A0Q3NBX3">
    <property type="expression patterns" value="baseline"/>
</dbReference>
<name>A0A0Q3NBX3_SETIT</name>
<feature type="compositionally biased region" description="Acidic residues" evidence="1">
    <location>
        <begin position="281"/>
        <end position="292"/>
    </location>
</feature>
<evidence type="ECO:0000256" key="1">
    <source>
        <dbReference type="SAM" id="MobiDB-lite"/>
    </source>
</evidence>
<proteinExistence type="predicted"/>
<dbReference type="EMBL" id="AGNK02006098">
    <property type="status" value="NOT_ANNOTATED_CDS"/>
    <property type="molecule type" value="Genomic_DNA"/>
</dbReference>
<dbReference type="InterPro" id="IPR000008">
    <property type="entry name" value="C2_dom"/>
</dbReference>
<dbReference type="Pfam" id="PF00168">
    <property type="entry name" value="C2"/>
    <property type="match status" value="1"/>
</dbReference>
<protein>
    <recommendedName>
        <fullName evidence="2">C2 domain-containing protein</fullName>
    </recommendedName>
</protein>
<organism evidence="3 4">
    <name type="scientific">Setaria italica</name>
    <name type="common">Foxtail millet</name>
    <name type="synonym">Panicum italicum</name>
    <dbReference type="NCBI Taxonomy" id="4555"/>
    <lineage>
        <taxon>Eukaryota</taxon>
        <taxon>Viridiplantae</taxon>
        <taxon>Streptophyta</taxon>
        <taxon>Embryophyta</taxon>
        <taxon>Tracheophyta</taxon>
        <taxon>Spermatophyta</taxon>
        <taxon>Magnoliopsida</taxon>
        <taxon>Liliopsida</taxon>
        <taxon>Poales</taxon>
        <taxon>Poaceae</taxon>
        <taxon>PACMAD clade</taxon>
        <taxon>Panicoideae</taxon>
        <taxon>Panicodae</taxon>
        <taxon>Paniceae</taxon>
        <taxon>Cenchrinae</taxon>
        <taxon>Setaria</taxon>
    </lineage>
</organism>
<feature type="domain" description="C2" evidence="2">
    <location>
        <begin position="46"/>
        <end position="181"/>
    </location>
</feature>
<dbReference type="InParanoid" id="A0A0Q3NBX3"/>
<dbReference type="Gene3D" id="2.60.40.150">
    <property type="entry name" value="C2 domain"/>
    <property type="match status" value="1"/>
</dbReference>
<feature type="compositionally biased region" description="Polar residues" evidence="1">
    <location>
        <begin position="261"/>
        <end position="270"/>
    </location>
</feature>
<gene>
    <name evidence="3" type="primary">LOC101774194</name>
</gene>
<dbReference type="Gramene" id="KQK92173">
    <property type="protein sequence ID" value="KQK92173"/>
    <property type="gene ID" value="SETIT_0363341mg"/>
</dbReference>
<feature type="compositionally biased region" description="Pro residues" evidence="1">
    <location>
        <begin position="25"/>
        <end position="43"/>
    </location>
</feature>
<dbReference type="GO" id="GO:0006952">
    <property type="term" value="P:defense response"/>
    <property type="evidence" value="ECO:0007669"/>
    <property type="project" value="InterPro"/>
</dbReference>
<reference evidence="4" key="1">
    <citation type="journal article" date="2012" name="Nat. Biotechnol.">
        <title>Reference genome sequence of the model plant Setaria.</title>
        <authorList>
            <person name="Bennetzen J.L."/>
            <person name="Schmutz J."/>
            <person name="Wang H."/>
            <person name="Percifield R."/>
            <person name="Hawkins J."/>
            <person name="Pontaroli A.C."/>
            <person name="Estep M."/>
            <person name="Feng L."/>
            <person name="Vaughn J.N."/>
            <person name="Grimwood J."/>
            <person name="Jenkins J."/>
            <person name="Barry K."/>
            <person name="Lindquist E."/>
            <person name="Hellsten U."/>
            <person name="Deshpande S."/>
            <person name="Wang X."/>
            <person name="Wu X."/>
            <person name="Mitros T."/>
            <person name="Triplett J."/>
            <person name="Yang X."/>
            <person name="Ye C.Y."/>
            <person name="Mauro-Herrera M."/>
            <person name="Wang L."/>
            <person name="Li P."/>
            <person name="Sharma M."/>
            <person name="Sharma R."/>
            <person name="Ronald P.C."/>
            <person name="Panaud O."/>
            <person name="Kellogg E.A."/>
            <person name="Brutnell T.P."/>
            <person name="Doust A.N."/>
            <person name="Tuskan G.A."/>
            <person name="Rokhsar D."/>
            <person name="Devos K.M."/>
        </authorList>
    </citation>
    <scope>NUCLEOTIDE SEQUENCE [LARGE SCALE GENOMIC DNA]</scope>
    <source>
        <strain evidence="4">cv. Yugu1</strain>
    </source>
</reference>
<evidence type="ECO:0000313" key="4">
    <source>
        <dbReference type="Proteomes" id="UP000004995"/>
    </source>
</evidence>
<dbReference type="FunCoup" id="A0A0Q3NBX3">
    <property type="interactions" value="18"/>
</dbReference>
<dbReference type="PANTHER" id="PTHR32246:SF69">
    <property type="entry name" value="CALCIUM-DEPENDENT LIPID-BINDING (CALB DOMAIN) FAMILY PROTEIN"/>
    <property type="match status" value="1"/>
</dbReference>
<dbReference type="CDD" id="cd04051">
    <property type="entry name" value="C2_SRC2_like"/>
    <property type="match status" value="1"/>
</dbReference>
<dbReference type="STRING" id="4555.A0A0Q3NBX3"/>
<dbReference type="SUPFAM" id="SSF49562">
    <property type="entry name" value="C2 domain (Calcium/lipid-binding domain, CaLB)"/>
    <property type="match status" value="1"/>
</dbReference>
<feature type="region of interest" description="Disordered" evidence="1">
    <location>
        <begin position="241"/>
        <end position="296"/>
    </location>
</feature>
<accession>A0A0Q3NBX3</accession>
<dbReference type="InterPro" id="IPR044750">
    <property type="entry name" value="C2_SRC2/BAP"/>
</dbReference>
<sequence>VNLQRFFFNCTKSGPSIRHNHTKIQPPPKPSAVSPGPPSPIAKPYPRRSPAMEAPDEEAGLGLPEGERLLEVTLISAQGLKPPSGLRRRLQAYAVAWVDAGHKLQTRPDASGGLDPAWHARLLFRVREASLADDSRAAVTVEIYAAAAGSWHLGGDSLVGSARFLLGDHRLLRRPVGSPSMFAVGVRRPSGRVHGLLNLAASLVAVPPSPAACHALRLSPAVSLSGLSVAPNPSRVLRVLNRAHPTPPPSPKLLTPKKQQMAVTPKQQQMAVKPNNKVADDGSDEEGDEEEERGMGGMMFCGPCVLPFPRKIHTSPSDENLQVFAGIFSGGLRHCRTEPSFPKLATPFSCAKHHE</sequence>
<evidence type="ECO:0000313" key="3">
    <source>
        <dbReference type="EnsemblPlants" id="KQK92173"/>
    </source>
</evidence>
<dbReference type="InterPro" id="IPR035892">
    <property type="entry name" value="C2_domain_sf"/>
</dbReference>
<evidence type="ECO:0000259" key="2">
    <source>
        <dbReference type="PROSITE" id="PS50004"/>
    </source>
</evidence>